<name>A0A158J6I1_9BURK</name>
<dbReference type="InterPro" id="IPR012349">
    <property type="entry name" value="Split_barrel_FMN-bd"/>
</dbReference>
<dbReference type="SMART" id="SM00903">
    <property type="entry name" value="Flavin_Reduct"/>
    <property type="match status" value="1"/>
</dbReference>
<dbReference type="GO" id="GO:0042602">
    <property type="term" value="F:riboflavin reductase (NADPH) activity"/>
    <property type="evidence" value="ECO:0007669"/>
    <property type="project" value="TreeGrafter"/>
</dbReference>
<dbReference type="EMBL" id="FCOK02000072">
    <property type="protein sequence ID" value="SAL63930.1"/>
    <property type="molecule type" value="Genomic_DNA"/>
</dbReference>
<dbReference type="Gene3D" id="2.30.110.10">
    <property type="entry name" value="Electron Transport, Fmn-binding Protein, Chain A"/>
    <property type="match status" value="1"/>
</dbReference>
<dbReference type="Pfam" id="PF01613">
    <property type="entry name" value="Flavin_Reduct"/>
    <property type="match status" value="1"/>
</dbReference>
<dbReference type="SUPFAM" id="SSF50475">
    <property type="entry name" value="FMN-binding split barrel"/>
    <property type="match status" value="1"/>
</dbReference>
<dbReference type="InterPro" id="IPR050268">
    <property type="entry name" value="NADH-dep_flavin_reductase"/>
</dbReference>
<proteinExistence type="inferred from homology"/>
<evidence type="ECO:0000259" key="3">
    <source>
        <dbReference type="SMART" id="SM00903"/>
    </source>
</evidence>
<dbReference type="GO" id="GO:0010181">
    <property type="term" value="F:FMN binding"/>
    <property type="evidence" value="ECO:0007669"/>
    <property type="project" value="InterPro"/>
</dbReference>
<dbReference type="RefSeq" id="WP_062091374.1">
    <property type="nucleotide sequence ID" value="NZ_FCOK02000072.1"/>
</dbReference>
<comment type="similarity">
    <text evidence="1">Belongs to the non-flavoprotein flavin reductase family.</text>
</comment>
<evidence type="ECO:0000313" key="5">
    <source>
        <dbReference type="Proteomes" id="UP000054683"/>
    </source>
</evidence>
<accession>A0A158J6I1</accession>
<gene>
    <name evidence="4" type="ORF">AWB69_07182</name>
</gene>
<evidence type="ECO:0000256" key="2">
    <source>
        <dbReference type="ARBA" id="ARBA00023002"/>
    </source>
</evidence>
<feature type="domain" description="Flavin reductase like" evidence="3">
    <location>
        <begin position="14"/>
        <end position="160"/>
    </location>
</feature>
<dbReference type="PANTHER" id="PTHR30466">
    <property type="entry name" value="FLAVIN REDUCTASE"/>
    <property type="match status" value="1"/>
</dbReference>
<protein>
    <submittedName>
        <fullName evidence="4">Flavin reductase domain-containing protein</fullName>
    </submittedName>
</protein>
<dbReference type="PANTHER" id="PTHR30466:SF11">
    <property type="entry name" value="FLAVIN-DEPENDENT MONOOXYGENASE, REDUCTASE SUBUNIT HSAB"/>
    <property type="match status" value="1"/>
</dbReference>
<dbReference type="AlphaFoldDB" id="A0A158J6I1"/>
<reference evidence="4 5" key="1">
    <citation type="submission" date="2016-01" db="EMBL/GenBank/DDBJ databases">
        <authorList>
            <person name="Oliw E.H."/>
        </authorList>
    </citation>
    <scope>NUCLEOTIDE SEQUENCE [LARGE SCALE GENOMIC DNA]</scope>
    <source>
        <strain evidence="4">LMG 27134</strain>
    </source>
</reference>
<keyword evidence="2" id="KW-0560">Oxidoreductase</keyword>
<organism evidence="4 5">
    <name type="scientific">Caballeronia udeis</name>
    <dbReference type="NCBI Taxonomy" id="1232866"/>
    <lineage>
        <taxon>Bacteria</taxon>
        <taxon>Pseudomonadati</taxon>
        <taxon>Pseudomonadota</taxon>
        <taxon>Betaproteobacteria</taxon>
        <taxon>Burkholderiales</taxon>
        <taxon>Burkholderiaceae</taxon>
        <taxon>Caballeronia</taxon>
    </lineage>
</organism>
<sequence length="166" mass="17690">MSTDTTDKLFRNAMARFTNGVTVITTAESGTPFGLIATSVCSLSADPPTLLVCVNRSASAHDVILRAKVFAVNLLSADQKNVAQRFASEKGPSRFDPAQWTAGKSGAPLLTGSVVSLDCKVIATHNGYSHTIFIGEITDSSTHDDTSAHCLLWHQRHFAAAAVETR</sequence>
<evidence type="ECO:0000256" key="1">
    <source>
        <dbReference type="ARBA" id="ARBA00008898"/>
    </source>
</evidence>
<dbReference type="OrthoDB" id="8525727at2"/>
<dbReference type="InterPro" id="IPR002563">
    <property type="entry name" value="Flavin_Rdtase-like_dom"/>
</dbReference>
<evidence type="ECO:0000313" key="4">
    <source>
        <dbReference type="EMBL" id="SAL63930.1"/>
    </source>
</evidence>
<dbReference type="Proteomes" id="UP000054683">
    <property type="component" value="Unassembled WGS sequence"/>
</dbReference>